<dbReference type="PRINTS" id="PR00719">
    <property type="entry name" value="LMWPTPASE"/>
</dbReference>
<dbReference type="InterPro" id="IPR023485">
    <property type="entry name" value="Ptyr_pPase"/>
</dbReference>
<dbReference type="PANTHER" id="PTHR11717:SF7">
    <property type="entry name" value="LOW MOLECULAR WEIGHT PHOSPHOTYROSINE PROTEIN PHOSPHATASE"/>
    <property type="match status" value="1"/>
</dbReference>
<dbReference type="EMBL" id="CP011412">
    <property type="protein sequence ID" value="AKH19693.1"/>
    <property type="molecule type" value="Genomic_DNA"/>
</dbReference>
<dbReference type="CDD" id="cd16343">
    <property type="entry name" value="LMWPTP"/>
    <property type="match status" value="1"/>
</dbReference>
<dbReference type="SMART" id="SM00226">
    <property type="entry name" value="LMWPc"/>
    <property type="match status" value="1"/>
</dbReference>
<dbReference type="AlphaFoldDB" id="A0A0F7JYH9"/>
<dbReference type="SUPFAM" id="SSF52788">
    <property type="entry name" value="Phosphotyrosine protein phosphatases I"/>
    <property type="match status" value="1"/>
</dbReference>
<gene>
    <name evidence="7" type="ORF">AAY24_04200</name>
</gene>
<dbReference type="Gene3D" id="3.40.50.2300">
    <property type="match status" value="1"/>
</dbReference>
<proteinExistence type="inferred from homology"/>
<keyword evidence="4" id="KW-0904">Protein phosphatase</keyword>
<evidence type="ECO:0000256" key="5">
    <source>
        <dbReference type="PIRSR" id="PIRSR617867-1"/>
    </source>
</evidence>
<dbReference type="PANTHER" id="PTHR11717">
    <property type="entry name" value="LOW MOLECULAR WEIGHT PROTEIN TYROSINE PHOSPHATASE"/>
    <property type="match status" value="1"/>
</dbReference>
<evidence type="ECO:0000256" key="1">
    <source>
        <dbReference type="ARBA" id="ARBA00011063"/>
    </source>
</evidence>
<keyword evidence="3" id="KW-0378">Hydrolase</keyword>
<feature type="active site" description="Proton donor" evidence="5">
    <location>
        <position position="129"/>
    </location>
</feature>
<feature type="active site" evidence="5">
    <location>
        <position position="18"/>
    </location>
</feature>
<dbReference type="KEGG" id="seds:AAY24_04200"/>
<accession>A0A0F7JYH9</accession>
<evidence type="ECO:0000256" key="3">
    <source>
        <dbReference type="ARBA" id="ARBA00022801"/>
    </source>
</evidence>
<reference evidence="7 8" key="1">
    <citation type="journal article" date="2015" name="Genome Announc.">
        <title>Complete Genome Sequence of Sedimenticola thiotaurini Strain SIP-G1, a Polyphosphate- and Polyhydroxyalkanoate-Accumulating Sulfur-Oxidizing Gammaproteobacterium Isolated from Salt Marsh Sediments.</title>
        <authorList>
            <person name="Flood B.E."/>
            <person name="Jones D.S."/>
            <person name="Bailey J.V."/>
        </authorList>
    </citation>
    <scope>NUCLEOTIDE SEQUENCE [LARGE SCALE GENOMIC DNA]</scope>
    <source>
        <strain evidence="7 8">SIP-G1</strain>
    </source>
</reference>
<comment type="similarity">
    <text evidence="1">Belongs to the low molecular weight phosphotyrosine protein phosphatase family.</text>
</comment>
<evidence type="ECO:0000313" key="8">
    <source>
        <dbReference type="Proteomes" id="UP000034410"/>
    </source>
</evidence>
<dbReference type="GO" id="GO:0004725">
    <property type="term" value="F:protein tyrosine phosphatase activity"/>
    <property type="evidence" value="ECO:0007669"/>
    <property type="project" value="UniProtKB-EC"/>
</dbReference>
<organism evidence="7 8">
    <name type="scientific">Sedimenticola thiotaurini</name>
    <dbReference type="NCBI Taxonomy" id="1543721"/>
    <lineage>
        <taxon>Bacteria</taxon>
        <taxon>Pseudomonadati</taxon>
        <taxon>Pseudomonadota</taxon>
        <taxon>Gammaproteobacteria</taxon>
        <taxon>Chromatiales</taxon>
        <taxon>Sedimenticolaceae</taxon>
        <taxon>Sedimenticola</taxon>
    </lineage>
</organism>
<evidence type="ECO:0000256" key="4">
    <source>
        <dbReference type="ARBA" id="ARBA00022912"/>
    </source>
</evidence>
<sequence>MKKKKISLLMVCSANICRSPMAEGLMKRELMMRGLDHLVEVDSAGTHVFKPGHRPDKRAQQVADKGGINIRKLKARMISEEDFQRFDHILAMDEENLHSLQAICPEEYGDKLSLIMSYAPGSDAAEIPDPYFGNLLGFERVQGLLELGCRGLVEHLITRYGFS</sequence>
<dbReference type="InterPro" id="IPR017867">
    <property type="entry name" value="Tyr_phospatase_low_mol_wt"/>
</dbReference>
<dbReference type="Pfam" id="PF01451">
    <property type="entry name" value="LMWPc"/>
    <property type="match status" value="1"/>
</dbReference>
<dbReference type="InterPro" id="IPR036196">
    <property type="entry name" value="Ptyr_pPase_sf"/>
</dbReference>
<evidence type="ECO:0000313" key="7">
    <source>
        <dbReference type="EMBL" id="AKH19693.1"/>
    </source>
</evidence>
<dbReference type="RefSeq" id="WP_046858629.1">
    <property type="nucleotide sequence ID" value="NZ_CP011412.1"/>
</dbReference>
<feature type="active site" description="Nucleophile" evidence="5">
    <location>
        <position position="12"/>
    </location>
</feature>
<dbReference type="EC" id="3.1.3.48" evidence="2"/>
<evidence type="ECO:0000256" key="2">
    <source>
        <dbReference type="ARBA" id="ARBA00013064"/>
    </source>
</evidence>
<name>A0A0F7JYH9_9GAMM</name>
<evidence type="ECO:0000259" key="6">
    <source>
        <dbReference type="SMART" id="SM00226"/>
    </source>
</evidence>
<dbReference type="PATRIC" id="fig|1543721.4.peg.877"/>
<protein>
    <recommendedName>
        <fullName evidence="2">protein-tyrosine-phosphatase</fullName>
        <ecNumber evidence="2">3.1.3.48</ecNumber>
    </recommendedName>
</protein>
<feature type="domain" description="Phosphotyrosine protein phosphatase I" evidence="6">
    <location>
        <begin position="6"/>
        <end position="155"/>
    </location>
</feature>
<dbReference type="Proteomes" id="UP000034410">
    <property type="component" value="Chromosome"/>
</dbReference>
<dbReference type="InterPro" id="IPR050438">
    <property type="entry name" value="LMW_PTPase"/>
</dbReference>
<keyword evidence="8" id="KW-1185">Reference proteome</keyword>